<protein>
    <submittedName>
        <fullName evidence="2">Uncharacterized protein</fullName>
    </submittedName>
</protein>
<proteinExistence type="predicted"/>
<evidence type="ECO:0000256" key="1">
    <source>
        <dbReference type="SAM" id="Phobius"/>
    </source>
</evidence>
<dbReference type="RefSeq" id="WP_179714371.1">
    <property type="nucleotide sequence ID" value="NZ_JBEPMQ010000014.1"/>
</dbReference>
<keyword evidence="1" id="KW-1133">Transmembrane helix</keyword>
<keyword evidence="1" id="KW-0472">Membrane</keyword>
<organism evidence="2 3">
    <name type="scientific">Bacillus oleivorans</name>
    <dbReference type="NCBI Taxonomy" id="1448271"/>
    <lineage>
        <taxon>Bacteria</taxon>
        <taxon>Bacillati</taxon>
        <taxon>Bacillota</taxon>
        <taxon>Bacilli</taxon>
        <taxon>Bacillales</taxon>
        <taxon>Bacillaceae</taxon>
        <taxon>Bacillus</taxon>
    </lineage>
</organism>
<feature type="transmembrane region" description="Helical" evidence="1">
    <location>
        <begin position="6"/>
        <end position="24"/>
    </location>
</feature>
<sequence length="56" mass="6327">MKVNKGWFITFGVFTILGGLDILYDGYKTEMMMMTILSFVGAIQLGIKREKNNAGY</sequence>
<name>A0A285D5S1_9BACI</name>
<evidence type="ECO:0000313" key="3">
    <source>
        <dbReference type="Proteomes" id="UP000219546"/>
    </source>
</evidence>
<gene>
    <name evidence="2" type="ORF">SAMN05877753_11135</name>
</gene>
<evidence type="ECO:0000313" key="2">
    <source>
        <dbReference type="EMBL" id="SNX75152.1"/>
    </source>
</evidence>
<reference evidence="2 3" key="1">
    <citation type="submission" date="2017-08" db="EMBL/GenBank/DDBJ databases">
        <authorList>
            <person name="de Groot N.N."/>
        </authorList>
    </citation>
    <scope>NUCLEOTIDE SEQUENCE [LARGE SCALE GENOMIC DNA]</scope>
    <source>
        <strain evidence="2 3">JC228</strain>
    </source>
</reference>
<dbReference type="AlphaFoldDB" id="A0A285D5S1"/>
<dbReference type="Proteomes" id="UP000219546">
    <property type="component" value="Unassembled WGS sequence"/>
</dbReference>
<keyword evidence="3" id="KW-1185">Reference proteome</keyword>
<keyword evidence="1" id="KW-0812">Transmembrane</keyword>
<dbReference type="EMBL" id="OAOP01000011">
    <property type="protein sequence ID" value="SNX75152.1"/>
    <property type="molecule type" value="Genomic_DNA"/>
</dbReference>
<accession>A0A285D5S1</accession>